<dbReference type="KEGG" id="pzh:CX676_03895"/>
<evidence type="ECO:0000256" key="1">
    <source>
        <dbReference type="ARBA" id="ARBA00009437"/>
    </source>
</evidence>
<dbReference type="InterPro" id="IPR058163">
    <property type="entry name" value="LysR-type_TF_proteobact-type"/>
</dbReference>
<dbReference type="OrthoDB" id="9813056at2"/>
<dbReference type="InterPro" id="IPR036388">
    <property type="entry name" value="WH-like_DNA-bd_sf"/>
</dbReference>
<dbReference type="InterPro" id="IPR000847">
    <property type="entry name" value="LysR_HTH_N"/>
</dbReference>
<name>A0A2H5EVT9_9RHOB</name>
<evidence type="ECO:0000256" key="3">
    <source>
        <dbReference type="ARBA" id="ARBA00023125"/>
    </source>
</evidence>
<evidence type="ECO:0000313" key="6">
    <source>
        <dbReference type="EMBL" id="AUH63409.1"/>
    </source>
</evidence>
<dbReference type="InterPro" id="IPR005119">
    <property type="entry name" value="LysR_subst-bd"/>
</dbReference>
<dbReference type="EMBL" id="CP025430">
    <property type="protein sequence ID" value="AUH63409.1"/>
    <property type="molecule type" value="Genomic_DNA"/>
</dbReference>
<dbReference type="SUPFAM" id="SSF46785">
    <property type="entry name" value="Winged helix' DNA-binding domain"/>
    <property type="match status" value="1"/>
</dbReference>
<sequence length="292" mass="31078">MAVLPPFPRLPSLNALRAFEAAARLGGFAPAAEELRVTPGAITAQIKALEDELGAALFERHARGVRLTALGQRALPGFVGAFDALGLAMRELRREAAPRRAHIAALPAVAQLWLAPRLPALRQALPEADISVTAMELPPNLKRVPFDLCLFYAETAPPGSVWLAADEILPVCAPELANSLKSPEDLRQVACLTDSAWAEDWAIWSAAAMPGVDFAPRGPVFSLYALAVAEALNGAGVLMAHRALVAPHLASGALVAPFDRAVRLPRNLYGWMLQPAANRDLAAILQRLVALA</sequence>
<keyword evidence="3" id="KW-0238">DNA-binding</keyword>
<gene>
    <name evidence="6" type="ORF">CX676_03895</name>
</gene>
<organism evidence="6 7">
    <name type="scientific">Paracoccus zhejiangensis</name>
    <dbReference type="NCBI Taxonomy" id="1077935"/>
    <lineage>
        <taxon>Bacteria</taxon>
        <taxon>Pseudomonadati</taxon>
        <taxon>Pseudomonadota</taxon>
        <taxon>Alphaproteobacteria</taxon>
        <taxon>Rhodobacterales</taxon>
        <taxon>Paracoccaceae</taxon>
        <taxon>Paracoccus</taxon>
    </lineage>
</organism>
<keyword evidence="4" id="KW-0804">Transcription</keyword>
<keyword evidence="2" id="KW-0805">Transcription regulation</keyword>
<dbReference type="AlphaFoldDB" id="A0A2H5EVT9"/>
<reference evidence="6 7" key="1">
    <citation type="journal article" date="2013" name="Antonie Van Leeuwenhoek">
        <title>Paracoccus zhejiangensis sp. nov., isolated from activated sludge in wastewater-treatment system.</title>
        <authorList>
            <person name="Wu Z.G."/>
            <person name="Zhang D.F."/>
            <person name="Liu Y.L."/>
            <person name="Wang F."/>
            <person name="Jiang X."/>
            <person name="Li C."/>
            <person name="Li S.P."/>
            <person name="Hong Q."/>
            <person name="Li W.J."/>
        </authorList>
    </citation>
    <scope>NUCLEOTIDE SEQUENCE [LARGE SCALE GENOMIC DNA]</scope>
    <source>
        <strain evidence="6 7">J6</strain>
    </source>
</reference>
<evidence type="ECO:0000256" key="4">
    <source>
        <dbReference type="ARBA" id="ARBA00023163"/>
    </source>
</evidence>
<protein>
    <submittedName>
        <fullName evidence="6">LysR family transcriptional regulator</fullName>
    </submittedName>
</protein>
<dbReference type="RefSeq" id="WP_101751451.1">
    <property type="nucleotide sequence ID" value="NZ_CP025430.1"/>
</dbReference>
<evidence type="ECO:0000259" key="5">
    <source>
        <dbReference type="PROSITE" id="PS50931"/>
    </source>
</evidence>
<evidence type="ECO:0000256" key="2">
    <source>
        <dbReference type="ARBA" id="ARBA00023015"/>
    </source>
</evidence>
<dbReference type="PANTHER" id="PTHR30537:SF74">
    <property type="entry name" value="HTH-TYPE TRANSCRIPTIONAL REGULATOR TRPI"/>
    <property type="match status" value="1"/>
</dbReference>
<comment type="similarity">
    <text evidence="1">Belongs to the LysR transcriptional regulatory family.</text>
</comment>
<dbReference type="InterPro" id="IPR036390">
    <property type="entry name" value="WH_DNA-bd_sf"/>
</dbReference>
<dbReference type="GO" id="GO:0006351">
    <property type="term" value="P:DNA-templated transcription"/>
    <property type="evidence" value="ECO:0007669"/>
    <property type="project" value="TreeGrafter"/>
</dbReference>
<dbReference type="GO" id="GO:0003700">
    <property type="term" value="F:DNA-binding transcription factor activity"/>
    <property type="evidence" value="ECO:0007669"/>
    <property type="project" value="InterPro"/>
</dbReference>
<proteinExistence type="inferred from homology"/>
<dbReference type="Proteomes" id="UP000234530">
    <property type="component" value="Chromosome"/>
</dbReference>
<dbReference type="Gene3D" id="1.10.10.10">
    <property type="entry name" value="Winged helix-like DNA-binding domain superfamily/Winged helix DNA-binding domain"/>
    <property type="match status" value="1"/>
</dbReference>
<dbReference type="PRINTS" id="PR00039">
    <property type="entry name" value="HTHLYSR"/>
</dbReference>
<dbReference type="PROSITE" id="PS50931">
    <property type="entry name" value="HTH_LYSR"/>
    <property type="match status" value="1"/>
</dbReference>
<accession>A0A2H5EVT9</accession>
<evidence type="ECO:0000313" key="7">
    <source>
        <dbReference type="Proteomes" id="UP000234530"/>
    </source>
</evidence>
<feature type="domain" description="HTH lysR-type" evidence="5">
    <location>
        <begin position="11"/>
        <end position="68"/>
    </location>
</feature>
<dbReference type="GO" id="GO:0043565">
    <property type="term" value="F:sequence-specific DNA binding"/>
    <property type="evidence" value="ECO:0007669"/>
    <property type="project" value="TreeGrafter"/>
</dbReference>
<dbReference type="PANTHER" id="PTHR30537">
    <property type="entry name" value="HTH-TYPE TRANSCRIPTIONAL REGULATOR"/>
    <property type="match status" value="1"/>
</dbReference>
<dbReference type="Gene3D" id="3.40.190.10">
    <property type="entry name" value="Periplasmic binding protein-like II"/>
    <property type="match status" value="2"/>
</dbReference>
<dbReference type="Pfam" id="PF03466">
    <property type="entry name" value="LysR_substrate"/>
    <property type="match status" value="1"/>
</dbReference>
<keyword evidence="7" id="KW-1185">Reference proteome</keyword>
<dbReference type="Pfam" id="PF00126">
    <property type="entry name" value="HTH_1"/>
    <property type="match status" value="1"/>
</dbReference>
<dbReference type="SUPFAM" id="SSF53850">
    <property type="entry name" value="Periplasmic binding protein-like II"/>
    <property type="match status" value="1"/>
</dbReference>